<dbReference type="Pfam" id="PF00560">
    <property type="entry name" value="LRR_1"/>
    <property type="match status" value="1"/>
</dbReference>
<dbReference type="PROSITE" id="PS51450">
    <property type="entry name" value="LRR"/>
    <property type="match status" value="3"/>
</dbReference>
<dbReference type="AlphaFoldDB" id="A0A1Y1LTR4"/>
<keyword evidence="2 5" id="KW-0732">Signal</keyword>
<evidence type="ECO:0000256" key="5">
    <source>
        <dbReference type="SAM" id="SignalP"/>
    </source>
</evidence>
<reference evidence="6" key="1">
    <citation type="journal article" date="2016" name="Sci. Rep.">
        <title>Molecular characterization of firefly nuptial gifts: a multi-omics approach sheds light on postcopulatory sexual selection.</title>
        <authorList>
            <person name="Al-Wathiqui N."/>
            <person name="Fallon T.R."/>
            <person name="South A."/>
            <person name="Weng J.K."/>
            <person name="Lewis S.M."/>
        </authorList>
    </citation>
    <scope>NUCLEOTIDE SEQUENCE</scope>
</reference>
<proteinExistence type="predicted"/>
<dbReference type="Pfam" id="PF13855">
    <property type="entry name" value="LRR_8"/>
    <property type="match status" value="3"/>
</dbReference>
<dbReference type="PANTHER" id="PTHR24373:SF275">
    <property type="entry name" value="TIR DOMAIN-CONTAINING PROTEIN"/>
    <property type="match status" value="1"/>
</dbReference>
<keyword evidence="4" id="KW-1133">Transmembrane helix</keyword>
<dbReference type="InterPro" id="IPR003591">
    <property type="entry name" value="Leu-rich_rpt_typical-subtyp"/>
</dbReference>
<dbReference type="PANTHER" id="PTHR24373">
    <property type="entry name" value="SLIT RELATED LEUCINE-RICH REPEAT NEURONAL PROTEIN"/>
    <property type="match status" value="1"/>
</dbReference>
<dbReference type="SMART" id="SM00369">
    <property type="entry name" value="LRR_TYP"/>
    <property type="match status" value="11"/>
</dbReference>
<evidence type="ECO:0000313" key="6">
    <source>
        <dbReference type="EMBL" id="JAV76238.1"/>
    </source>
</evidence>
<keyword evidence="3" id="KW-0677">Repeat</keyword>
<dbReference type="Gene3D" id="3.80.10.10">
    <property type="entry name" value="Ribonuclease Inhibitor"/>
    <property type="match status" value="3"/>
</dbReference>
<evidence type="ECO:0000256" key="3">
    <source>
        <dbReference type="ARBA" id="ARBA00022737"/>
    </source>
</evidence>
<keyword evidence="1" id="KW-0433">Leucine-rich repeat</keyword>
<evidence type="ECO:0000256" key="4">
    <source>
        <dbReference type="SAM" id="Phobius"/>
    </source>
</evidence>
<evidence type="ECO:0008006" key="7">
    <source>
        <dbReference type="Google" id="ProtNLM"/>
    </source>
</evidence>
<dbReference type="InterPro" id="IPR050328">
    <property type="entry name" value="Dev_Immune_Receptor"/>
</dbReference>
<dbReference type="InterPro" id="IPR032675">
    <property type="entry name" value="LRR_dom_sf"/>
</dbReference>
<feature type="transmembrane region" description="Helical" evidence="4">
    <location>
        <begin position="706"/>
        <end position="726"/>
    </location>
</feature>
<dbReference type="SUPFAM" id="SSF52058">
    <property type="entry name" value="L domain-like"/>
    <property type="match status" value="2"/>
</dbReference>
<dbReference type="EMBL" id="GEZM01048965">
    <property type="protein sequence ID" value="JAV76238.1"/>
    <property type="molecule type" value="Transcribed_RNA"/>
</dbReference>
<keyword evidence="4" id="KW-0472">Membrane</keyword>
<name>A0A1Y1LTR4_PHOPY</name>
<organism evidence="6">
    <name type="scientific">Photinus pyralis</name>
    <name type="common">Common eastern firefly</name>
    <name type="synonym">Lampyris pyralis</name>
    <dbReference type="NCBI Taxonomy" id="7054"/>
    <lineage>
        <taxon>Eukaryota</taxon>
        <taxon>Metazoa</taxon>
        <taxon>Ecdysozoa</taxon>
        <taxon>Arthropoda</taxon>
        <taxon>Hexapoda</taxon>
        <taxon>Insecta</taxon>
        <taxon>Pterygota</taxon>
        <taxon>Neoptera</taxon>
        <taxon>Endopterygota</taxon>
        <taxon>Coleoptera</taxon>
        <taxon>Polyphaga</taxon>
        <taxon>Elateriformia</taxon>
        <taxon>Elateroidea</taxon>
        <taxon>Lampyridae</taxon>
        <taxon>Lampyrinae</taxon>
        <taxon>Photinus</taxon>
    </lineage>
</organism>
<evidence type="ECO:0000256" key="2">
    <source>
        <dbReference type="ARBA" id="ARBA00022729"/>
    </source>
</evidence>
<accession>A0A1Y1LTR4</accession>
<feature type="chain" id="PRO_5013163770" description="LRRCT domain-containing protein" evidence="5">
    <location>
        <begin position="22"/>
        <end position="755"/>
    </location>
</feature>
<evidence type="ECO:0000256" key="1">
    <source>
        <dbReference type="ARBA" id="ARBA00022614"/>
    </source>
</evidence>
<dbReference type="FunFam" id="3.80.10.10:FF:001164">
    <property type="entry name" value="GH01279p"/>
    <property type="match status" value="2"/>
</dbReference>
<protein>
    <recommendedName>
        <fullName evidence="7">LRRCT domain-containing protein</fullName>
    </recommendedName>
</protein>
<dbReference type="InterPro" id="IPR001611">
    <property type="entry name" value="Leu-rich_rpt"/>
</dbReference>
<keyword evidence="4" id="KW-0812">Transmembrane</keyword>
<feature type="signal peptide" evidence="5">
    <location>
        <begin position="1"/>
        <end position="21"/>
    </location>
</feature>
<sequence length="755" mass="86749">MIVPTYFLMCLVYLFVHKSTASCRVSLVRSIHGEHRNIYDRYGNNRGCCRFVYPVLNSSAKCSYISLAKGQHFEPFVIEGKSEDNDDYFEVIPGFNHLSFELSRVPTISVSLFANFTNITHLYMNATHVEEIQQGGFNGLGKLKVLELANNKLTEISRGILNHLTNLQILNASHNHIDLIESNAFMGLLNLEELILSYNNIKVLHPNTFPHFQFILVIDLSHNMIIELPESAFQNNSQYQDDLFDPMKLDLSHNNIQSINTTYIPIPLISLSLYNNNLTEFEFLNLDFLHYLSLGSNNLSNISEVYELLTYLDLSRNRICDLDPQLLKESKFLTVLDLSSNFIQKLPDDIFISLTVLRNLSLDNNKLEHIPIGCFHSLSALQFLNVSGNRISEFDYGTFSGLSSLITLDISNNTLTYLYETTFHPLLALESLRLDHNFITTFDPYYFTEHLKVLNNVSLNFNLWNCKSLLNIFTALKSKSVKVFYGEEKRLLNIHGIACTKQNVESLVGTKSPQSEINDDIQGNYFNALFNENFINSKFYQFFKDFSNSHFEEERFLNEFTKTFSKILNEYKNSMPNTSVIQQLNDTLSKFIVEFKSLPNKLDNYSARDWNQLRQDIYRYFTVELKNITSQKLASKESDSSTLPQINVLKQFLNADFKNSFFYKFFQNNDFSKFSASDQISAPKYEKYVGGDDPVITKISSLQNGLNTLLAIILIVLCCLLALFLIKSFDNPLKKFNTRNVVGMPTDSHATLELI</sequence>